<feature type="domain" description="Phosphoadenosine phosphosulphate reductase" evidence="9">
    <location>
        <begin position="32"/>
        <end position="257"/>
    </location>
</feature>
<dbReference type="InterPro" id="IPR050128">
    <property type="entry name" value="Sulfate_adenylyltrnsfr_sub2"/>
</dbReference>
<dbReference type="InterPro" id="IPR011784">
    <property type="entry name" value="SO4_adenylTrfase_ssu"/>
</dbReference>
<dbReference type="InterPro" id="IPR002500">
    <property type="entry name" value="PAPS_reduct_dom"/>
</dbReference>
<comment type="function">
    <text evidence="7">With CysN forms the ATP sulfurylase (ATPS) that catalyzes the adenylation of sulfate producing adenosine 5'-phosphosulfate (APS) and diphosphate, the first enzymatic step in sulfur assimilation pathway. APS synthesis involves the formation of a high-energy phosphoric-sulfuric acid anhydride bond driven by GTP hydrolysis by CysN coupled to ATP hydrolysis by CysD.</text>
</comment>
<dbReference type="RefSeq" id="WP_265270148.1">
    <property type="nucleotide sequence ID" value="NZ_JANFAU010000017.1"/>
</dbReference>
<comment type="pathway">
    <text evidence="7">Sulfur metabolism; hydrogen sulfide biosynthesis; sulfite from sulfate: step 1/3.</text>
</comment>
<dbReference type="NCBIfam" id="NF009214">
    <property type="entry name" value="PRK12563.1"/>
    <property type="match status" value="1"/>
</dbReference>
<dbReference type="PANTHER" id="PTHR43196:SF1">
    <property type="entry name" value="SULFATE ADENYLYLTRANSFERASE SUBUNIT 2"/>
    <property type="match status" value="1"/>
</dbReference>
<evidence type="ECO:0000256" key="1">
    <source>
        <dbReference type="ARBA" id="ARBA00008885"/>
    </source>
</evidence>
<dbReference type="Pfam" id="PF01507">
    <property type="entry name" value="PAPS_reduct"/>
    <property type="match status" value="1"/>
</dbReference>
<dbReference type="NCBIfam" id="TIGR02039">
    <property type="entry name" value="CysD"/>
    <property type="match status" value="1"/>
</dbReference>
<keyword evidence="4 7" id="KW-0547">Nucleotide-binding</keyword>
<evidence type="ECO:0000256" key="6">
    <source>
        <dbReference type="ARBA" id="ARBA00049370"/>
    </source>
</evidence>
<gene>
    <name evidence="7 10" type="primary">cysD</name>
    <name evidence="10" type="ORF">NEE01_17455</name>
</gene>
<evidence type="ECO:0000259" key="9">
    <source>
        <dbReference type="Pfam" id="PF01507"/>
    </source>
</evidence>
<dbReference type="EC" id="2.7.7.4" evidence="7"/>
<dbReference type="FunFam" id="3.40.50.620:FF:000002">
    <property type="entry name" value="Sulfate adenylyltransferase subunit 2"/>
    <property type="match status" value="1"/>
</dbReference>
<organism evidence="10 11">
    <name type="scientific">Sphingomonas lycopersici</name>
    <dbReference type="NCBI Taxonomy" id="2951807"/>
    <lineage>
        <taxon>Bacteria</taxon>
        <taxon>Pseudomonadati</taxon>
        <taxon>Pseudomonadota</taxon>
        <taxon>Alphaproteobacteria</taxon>
        <taxon>Sphingomonadales</taxon>
        <taxon>Sphingomonadaceae</taxon>
        <taxon>Sphingomonas</taxon>
    </lineage>
</organism>
<keyword evidence="5 7" id="KW-0067">ATP-binding</keyword>
<feature type="region of interest" description="Disordered" evidence="8">
    <location>
        <begin position="281"/>
        <end position="304"/>
    </location>
</feature>
<dbReference type="CDD" id="cd23946">
    <property type="entry name" value="Sulfate_adenylyltransferase_2"/>
    <property type="match status" value="1"/>
</dbReference>
<accession>A0AA42CRW2</accession>
<dbReference type="NCBIfam" id="NF003587">
    <property type="entry name" value="PRK05253.1"/>
    <property type="match status" value="1"/>
</dbReference>
<name>A0AA42CRW2_9SPHN</name>
<comment type="similarity">
    <text evidence="1 7">Belongs to the PAPS reductase family. CysD subfamily.</text>
</comment>
<dbReference type="GO" id="GO:0000103">
    <property type="term" value="P:sulfate assimilation"/>
    <property type="evidence" value="ECO:0007669"/>
    <property type="project" value="UniProtKB-UniRule"/>
</dbReference>
<dbReference type="Proteomes" id="UP001165565">
    <property type="component" value="Unassembled WGS sequence"/>
</dbReference>
<dbReference type="GO" id="GO:0004781">
    <property type="term" value="F:sulfate adenylyltransferase (ATP) activity"/>
    <property type="evidence" value="ECO:0007669"/>
    <property type="project" value="UniProtKB-UniRule"/>
</dbReference>
<keyword evidence="11" id="KW-1185">Reference proteome</keyword>
<dbReference type="PIRSF" id="PIRSF002936">
    <property type="entry name" value="CysDAde_trans"/>
    <property type="match status" value="1"/>
</dbReference>
<keyword evidence="3 7" id="KW-0548">Nucleotidyltransferase</keyword>
<dbReference type="InterPro" id="IPR014729">
    <property type="entry name" value="Rossmann-like_a/b/a_fold"/>
</dbReference>
<evidence type="ECO:0000256" key="2">
    <source>
        <dbReference type="ARBA" id="ARBA00022679"/>
    </source>
</evidence>
<dbReference type="AlphaFoldDB" id="A0AA42CRW2"/>
<proteinExistence type="inferred from homology"/>
<evidence type="ECO:0000256" key="4">
    <source>
        <dbReference type="ARBA" id="ARBA00022741"/>
    </source>
</evidence>
<protein>
    <recommendedName>
        <fullName evidence="7">Sulfate adenylyltransferase subunit 2</fullName>
        <ecNumber evidence="7">2.7.7.4</ecNumber>
    </recommendedName>
    <alternativeName>
        <fullName evidence="7">ATP-sulfurylase small subunit</fullName>
    </alternativeName>
    <alternativeName>
        <fullName evidence="7">Sulfate adenylate transferase</fullName>
        <shortName evidence="7">SAT</shortName>
    </alternativeName>
</protein>
<dbReference type="GO" id="GO:0070814">
    <property type="term" value="P:hydrogen sulfide biosynthetic process"/>
    <property type="evidence" value="ECO:0007669"/>
    <property type="project" value="UniProtKB-UniRule"/>
</dbReference>
<sequence length="304" mass="35090">MTTDKQTLTHLQRLEAESIHILREVVSECEKPVMLYSVGKDSAVMLHLARKAFYPSPPPFPLLHVDTTWKFKAMYELRDRMARESGMELLVYHNPEAEARGINPFDHGPLHTDMWKTEGLKQALDKFGFDAAFGGARRDEEKSRAKERVFSFRSANHRWDPKNQRPELWNLYNARKSKGESIRVFPISNWTELDIWQYIQLNDIPIVPLYFAAPRPTVERDGLILMVDDDRFPLKPGETPVERSIRFRTLGCYPLTGAVESEATTLEEVIQEMLLTTTSERQGRAIDKDAGDASMEKKKQEGYF</sequence>
<comment type="catalytic activity">
    <reaction evidence="6 7">
        <text>sulfate + ATP + H(+) = adenosine 5'-phosphosulfate + diphosphate</text>
        <dbReference type="Rhea" id="RHEA:18133"/>
        <dbReference type="ChEBI" id="CHEBI:15378"/>
        <dbReference type="ChEBI" id="CHEBI:16189"/>
        <dbReference type="ChEBI" id="CHEBI:30616"/>
        <dbReference type="ChEBI" id="CHEBI:33019"/>
        <dbReference type="ChEBI" id="CHEBI:58243"/>
        <dbReference type="EC" id="2.7.7.4"/>
    </reaction>
</comment>
<reference evidence="10" key="1">
    <citation type="submission" date="2022-06" db="EMBL/GenBank/DDBJ databases">
        <title>Sphingomonas sp. nov. isolated from rhizosphere soil of tomato.</title>
        <authorList>
            <person name="Dong H."/>
            <person name="Gao R."/>
        </authorList>
    </citation>
    <scope>NUCLEOTIDE SEQUENCE</scope>
    <source>
        <strain evidence="10">MMSM24</strain>
    </source>
</reference>
<dbReference type="GO" id="GO:0005524">
    <property type="term" value="F:ATP binding"/>
    <property type="evidence" value="ECO:0007669"/>
    <property type="project" value="UniProtKB-KW"/>
</dbReference>
<evidence type="ECO:0000313" key="11">
    <source>
        <dbReference type="Proteomes" id="UP001165565"/>
    </source>
</evidence>
<dbReference type="SUPFAM" id="SSF52402">
    <property type="entry name" value="Adenine nucleotide alpha hydrolases-like"/>
    <property type="match status" value="1"/>
</dbReference>
<evidence type="ECO:0000256" key="3">
    <source>
        <dbReference type="ARBA" id="ARBA00022695"/>
    </source>
</evidence>
<dbReference type="HAMAP" id="MF_00064">
    <property type="entry name" value="Sulf_adenylyltr_sub2"/>
    <property type="match status" value="1"/>
</dbReference>
<evidence type="ECO:0000313" key="10">
    <source>
        <dbReference type="EMBL" id="MCW6536567.1"/>
    </source>
</evidence>
<comment type="caution">
    <text evidence="10">The sequence shown here is derived from an EMBL/GenBank/DDBJ whole genome shotgun (WGS) entry which is preliminary data.</text>
</comment>
<evidence type="ECO:0000256" key="5">
    <source>
        <dbReference type="ARBA" id="ARBA00022840"/>
    </source>
</evidence>
<dbReference type="Gene3D" id="3.40.50.620">
    <property type="entry name" value="HUPs"/>
    <property type="match status" value="1"/>
</dbReference>
<evidence type="ECO:0000256" key="8">
    <source>
        <dbReference type="SAM" id="MobiDB-lite"/>
    </source>
</evidence>
<evidence type="ECO:0000256" key="7">
    <source>
        <dbReference type="HAMAP-Rule" id="MF_00064"/>
    </source>
</evidence>
<keyword evidence="2 7" id="KW-0808">Transferase</keyword>
<comment type="subunit">
    <text evidence="7">Heterodimer composed of CysD, the smaller subunit, and CysN.</text>
</comment>
<dbReference type="EMBL" id="JANFAV010000014">
    <property type="protein sequence ID" value="MCW6536567.1"/>
    <property type="molecule type" value="Genomic_DNA"/>
</dbReference>
<dbReference type="PANTHER" id="PTHR43196">
    <property type="entry name" value="SULFATE ADENYLYLTRANSFERASE SUBUNIT 2"/>
    <property type="match status" value="1"/>
</dbReference>